<organism evidence="2 3">
    <name type="scientific">Nocardioides currus</name>
    <dbReference type="NCBI Taxonomy" id="2133958"/>
    <lineage>
        <taxon>Bacteria</taxon>
        <taxon>Bacillati</taxon>
        <taxon>Actinomycetota</taxon>
        <taxon>Actinomycetes</taxon>
        <taxon>Propionibacteriales</taxon>
        <taxon>Nocardioidaceae</taxon>
        <taxon>Nocardioides</taxon>
    </lineage>
</organism>
<dbReference type="AlphaFoldDB" id="A0A2R7YXM6"/>
<comment type="caution">
    <text evidence="2">The sequence shown here is derived from an EMBL/GenBank/DDBJ whole genome shotgun (WGS) entry which is preliminary data.</text>
</comment>
<protein>
    <submittedName>
        <fullName evidence="2">Uncharacterized protein</fullName>
    </submittedName>
</protein>
<accession>A0A2R7YXM6</accession>
<proteinExistence type="predicted"/>
<dbReference type="Proteomes" id="UP000244867">
    <property type="component" value="Unassembled WGS sequence"/>
</dbReference>
<dbReference type="RefSeq" id="WP_108344079.1">
    <property type="nucleotide sequence ID" value="NZ_PYXZ01000003.1"/>
</dbReference>
<sequence length="169" mass="16885">MTRPPSVTAGAILAAMAAGLTALLWTVMDLAPVTRGTTPPPPARPRGVSQEEWDRVLARAADADPGPMTNLDLFAWLVHAGLVALAVAVIVLWLVVAVAAPGGRGWARILALTAAGGAVLAVPIVTVGSAPAVAVVAWTMVAAGLASAVLLVLPASAAYFAPSSEAPTS</sequence>
<evidence type="ECO:0000313" key="2">
    <source>
        <dbReference type="EMBL" id="PUA81137.1"/>
    </source>
</evidence>
<keyword evidence="1" id="KW-0472">Membrane</keyword>
<reference evidence="2 3" key="1">
    <citation type="submission" date="2018-03" db="EMBL/GenBank/DDBJ databases">
        <authorList>
            <person name="Keele B.F."/>
        </authorList>
    </citation>
    <scope>NUCLEOTIDE SEQUENCE [LARGE SCALE GENOMIC DNA]</scope>
    <source>
        <strain evidence="2 3">IB-3</strain>
    </source>
</reference>
<keyword evidence="1" id="KW-1133">Transmembrane helix</keyword>
<keyword evidence="1" id="KW-0812">Transmembrane</keyword>
<feature type="transmembrane region" description="Helical" evidence="1">
    <location>
        <begin position="109"/>
        <end position="130"/>
    </location>
</feature>
<gene>
    <name evidence="2" type="ORF">C7S10_08815</name>
</gene>
<feature type="transmembrane region" description="Helical" evidence="1">
    <location>
        <begin position="7"/>
        <end position="28"/>
    </location>
</feature>
<evidence type="ECO:0000313" key="3">
    <source>
        <dbReference type="Proteomes" id="UP000244867"/>
    </source>
</evidence>
<feature type="transmembrane region" description="Helical" evidence="1">
    <location>
        <begin position="136"/>
        <end position="161"/>
    </location>
</feature>
<evidence type="ECO:0000256" key="1">
    <source>
        <dbReference type="SAM" id="Phobius"/>
    </source>
</evidence>
<keyword evidence="3" id="KW-1185">Reference proteome</keyword>
<feature type="transmembrane region" description="Helical" evidence="1">
    <location>
        <begin position="73"/>
        <end position="97"/>
    </location>
</feature>
<name>A0A2R7YXM6_9ACTN</name>
<dbReference type="EMBL" id="PYXZ01000003">
    <property type="protein sequence ID" value="PUA81137.1"/>
    <property type="molecule type" value="Genomic_DNA"/>
</dbReference>